<keyword evidence="3" id="KW-1185">Reference proteome</keyword>
<evidence type="ECO:0000256" key="1">
    <source>
        <dbReference type="SAM" id="MobiDB-lite"/>
    </source>
</evidence>
<reference evidence="2" key="1">
    <citation type="submission" date="2023-10" db="EMBL/GenBank/DDBJ databases">
        <authorList>
            <person name="Chen Y."/>
            <person name="Shah S."/>
            <person name="Dougan E. K."/>
            <person name="Thang M."/>
            <person name="Chan C."/>
        </authorList>
    </citation>
    <scope>NUCLEOTIDE SEQUENCE [LARGE SCALE GENOMIC DNA]</scope>
</reference>
<feature type="region of interest" description="Disordered" evidence="1">
    <location>
        <begin position="242"/>
        <end position="350"/>
    </location>
</feature>
<dbReference type="EMBL" id="CAUYUJ010011803">
    <property type="protein sequence ID" value="CAK0832632.1"/>
    <property type="molecule type" value="Genomic_DNA"/>
</dbReference>
<evidence type="ECO:0000313" key="2">
    <source>
        <dbReference type="EMBL" id="CAK0832632.1"/>
    </source>
</evidence>
<evidence type="ECO:0000313" key="3">
    <source>
        <dbReference type="Proteomes" id="UP001189429"/>
    </source>
</evidence>
<dbReference type="Proteomes" id="UP001189429">
    <property type="component" value="Unassembled WGS sequence"/>
</dbReference>
<sequence length="350" mass="37333">MAGVPVGAEPVESESDGTDQQSESSADLVEVGSVYRGGASDGRGQDFGLESVTNVIVEAVEVDECGMPKHSLREAAEGRADASGRRLRSLRLAEGPTCALGRGDCALRCSPAQAIGRTSERVTAQVGEEVPDEFPPAFVKYLSDVVIPQSPIVSTCIEFYCVVRAVYEAAHAVLSGKTAYALDVLSQRLLALQLLWLDKKWSGARWLELFSPPNEQLALKAEECEIVRAVLSELFAQPRRSWGFDQERGPPRGDHFPAGQPGGDQAQRSRPRPGAPTHANLVGDTPLPLGGGAALGSAAQGRQRTAQLVREDDQEKSTAKATPWRTARAARPRGQGDARGACGIRLGEPM</sequence>
<feature type="compositionally biased region" description="Basic and acidic residues" evidence="1">
    <location>
        <begin position="245"/>
        <end position="255"/>
    </location>
</feature>
<feature type="region of interest" description="Disordered" evidence="1">
    <location>
        <begin position="1"/>
        <end position="29"/>
    </location>
</feature>
<gene>
    <name evidence="2" type="ORF">PCOR1329_LOCUS30599</name>
</gene>
<accession>A0ABN9SLH7</accession>
<feature type="compositionally biased region" description="Low complexity" evidence="1">
    <location>
        <begin position="319"/>
        <end position="333"/>
    </location>
</feature>
<protein>
    <submittedName>
        <fullName evidence="2">Uncharacterized protein</fullName>
    </submittedName>
</protein>
<comment type="caution">
    <text evidence="2">The sequence shown here is derived from an EMBL/GenBank/DDBJ whole genome shotgun (WGS) entry which is preliminary data.</text>
</comment>
<name>A0ABN9SLH7_9DINO</name>
<feature type="compositionally biased region" description="Basic and acidic residues" evidence="1">
    <location>
        <begin position="309"/>
        <end position="318"/>
    </location>
</feature>
<proteinExistence type="predicted"/>
<feature type="compositionally biased region" description="Low complexity" evidence="1">
    <location>
        <begin position="295"/>
        <end position="304"/>
    </location>
</feature>
<organism evidence="2 3">
    <name type="scientific">Prorocentrum cordatum</name>
    <dbReference type="NCBI Taxonomy" id="2364126"/>
    <lineage>
        <taxon>Eukaryota</taxon>
        <taxon>Sar</taxon>
        <taxon>Alveolata</taxon>
        <taxon>Dinophyceae</taxon>
        <taxon>Prorocentrales</taxon>
        <taxon>Prorocentraceae</taxon>
        <taxon>Prorocentrum</taxon>
    </lineage>
</organism>